<feature type="domain" description="Non-reducing end beta-L-arabinofuranosidase-like GH127 catalytic" evidence="3">
    <location>
        <begin position="451"/>
        <end position="495"/>
    </location>
</feature>
<evidence type="ECO:0000256" key="1">
    <source>
        <dbReference type="SAM" id="MobiDB-lite"/>
    </source>
</evidence>
<feature type="chain" id="PRO_5003155879" description="Non-reducing end beta-L-arabinofuranosidase-like GH127 catalytic domain-containing protein" evidence="2">
    <location>
        <begin position="22"/>
        <end position="937"/>
    </location>
</feature>
<dbReference type="FunCoup" id="E1Z5S7">
    <property type="interactions" value="5"/>
</dbReference>
<feature type="compositionally biased region" description="Basic residues" evidence="1">
    <location>
        <begin position="381"/>
        <end position="391"/>
    </location>
</feature>
<keyword evidence="2" id="KW-0732">Signal</keyword>
<dbReference type="InParanoid" id="E1Z5S7"/>
<feature type="domain" description="Non-reducing end beta-L-arabinofuranosidase-like GH127 catalytic" evidence="3">
    <location>
        <begin position="39"/>
        <end position="374"/>
    </location>
</feature>
<reference evidence="4 5" key="1">
    <citation type="journal article" date="2010" name="Plant Cell">
        <title>The Chlorella variabilis NC64A genome reveals adaptation to photosymbiosis, coevolution with viruses, and cryptic sex.</title>
        <authorList>
            <person name="Blanc G."/>
            <person name="Duncan G."/>
            <person name="Agarkova I."/>
            <person name="Borodovsky M."/>
            <person name="Gurnon J."/>
            <person name="Kuo A."/>
            <person name="Lindquist E."/>
            <person name="Lucas S."/>
            <person name="Pangilinan J."/>
            <person name="Polle J."/>
            <person name="Salamov A."/>
            <person name="Terry A."/>
            <person name="Yamada T."/>
            <person name="Dunigan D.D."/>
            <person name="Grigoriev I.V."/>
            <person name="Claverie J.M."/>
            <person name="Van Etten J.L."/>
        </authorList>
    </citation>
    <scope>NUCLEOTIDE SEQUENCE [LARGE SCALE GENOMIC DNA]</scope>
    <source>
        <strain evidence="4 5">NC64A</strain>
    </source>
</reference>
<evidence type="ECO:0000313" key="5">
    <source>
        <dbReference type="Proteomes" id="UP000008141"/>
    </source>
</evidence>
<dbReference type="Pfam" id="PF07944">
    <property type="entry name" value="Beta-AFase-like_GH127_cat"/>
    <property type="match status" value="2"/>
</dbReference>
<dbReference type="InterPro" id="IPR012878">
    <property type="entry name" value="Beta-AFase-like_GH127_cat"/>
</dbReference>
<dbReference type="InterPro" id="IPR008928">
    <property type="entry name" value="6-hairpin_glycosidase_sf"/>
</dbReference>
<dbReference type="RefSeq" id="XP_005850910.1">
    <property type="nucleotide sequence ID" value="XM_005850848.1"/>
</dbReference>
<dbReference type="GO" id="GO:0005975">
    <property type="term" value="P:carbohydrate metabolic process"/>
    <property type="evidence" value="ECO:0007669"/>
    <property type="project" value="InterPro"/>
</dbReference>
<dbReference type="eggNOG" id="ENOG502QRCI">
    <property type="taxonomic scope" value="Eukaryota"/>
</dbReference>
<dbReference type="PANTHER" id="PTHR31151:SF0">
    <property type="entry name" value="PROLINE-TRNA LIGASE (DUF1680)"/>
    <property type="match status" value="1"/>
</dbReference>
<sequence length="937" mass="101438">MAARTGLLLVGLVLLAIAAVADPPHIQGFSLAVVQLAADGEFADNFNMTSQYLLALEPDRLLFNFRKNAGLPTPGASYGGWEWSESEVRGQFIGHYMSAVAFAALHTGRTEFYDRSKLMVHELKKVQDAFGNGYLSAFPESHFDRLEALQPVWAPYYVIHKIMAGLLDQHQLAGTDEALKMAEQMASYFCGRAQRVRENNGEDYWYRCLENEFGGMNEVLYNLFAVTADDHHAECAHWFDKPVFYRPLVEGTDPLPGLHANTHLAQVQGFAARYEHLGDEEAMAAVRNFFALILQHHTFSTGGSNWYERWGNEDSLAEAINNTDASRITEESCTQYNILKLARYLFRHTGDPALADFYERAILNDVIGIQKIRDSADNPQHSHHAHRHPHPPHMAAHLGQLNADQEAHGGWRRDTLEAAPAAPGSGLARPANYQIVSWQDDPYAAAHANSVQPAGPGVYIYYLPLGVGHDKNWGTPWDTFWCCYGTAVESFSSLAGSIYFKHMPGTAPSASSSGPTAAEDLPQLFVNQMVSSSVHWRELGVEGSANGDKPQAQFVLNWRVPGWAKGDEVMLRVNGKEYLECAQGAAAAAHDALGFQPPQFGAGARFCSLGSTWSDGDVVEADMPMWVVTEDLNDSRKAMQSLKAIMMGPFVMAGVLLCGVAAGRWLAWGLTHDTRDLVADPASIEKVVSVPDTAGFVSLGVAGASNSTEPQLPAAPFPLLRHCNGSLSVGGSCGGWPGSALDATFKLVAPLAGCQDGAPAGCASPHARQLLTQPAVAFSDGGLNQEPQLVSFAAASQPCHYLTIDPSSGKLLLRQQLPAGAASQASAAAQTFLLRPQAGMEEGDHMAFTLEPLSQPGTSVRLVEHGQELGVQGAATDAAIIHLVPPAASSYPPGARLLHGRNRDYLLVPIGQIMSEHYTAYFNFIEDQDQGSVELGW</sequence>
<organism evidence="5">
    <name type="scientific">Chlorella variabilis</name>
    <name type="common">Green alga</name>
    <dbReference type="NCBI Taxonomy" id="554065"/>
    <lineage>
        <taxon>Eukaryota</taxon>
        <taxon>Viridiplantae</taxon>
        <taxon>Chlorophyta</taxon>
        <taxon>core chlorophytes</taxon>
        <taxon>Trebouxiophyceae</taxon>
        <taxon>Chlorellales</taxon>
        <taxon>Chlorellaceae</taxon>
        <taxon>Chlorella clade</taxon>
        <taxon>Chlorella</taxon>
    </lineage>
</organism>
<protein>
    <recommendedName>
        <fullName evidence="3">Non-reducing end beta-L-arabinofuranosidase-like GH127 catalytic domain-containing protein</fullName>
    </recommendedName>
</protein>
<gene>
    <name evidence="4" type="ORF">CHLNCDRAFT_56904</name>
</gene>
<dbReference type="KEGG" id="cvr:CHLNCDRAFT_56904"/>
<dbReference type="OMA" id="ETHTKFA"/>
<dbReference type="GeneID" id="17358240"/>
<feature type="region of interest" description="Disordered" evidence="1">
    <location>
        <begin position="375"/>
        <end position="396"/>
    </location>
</feature>
<evidence type="ECO:0000256" key="2">
    <source>
        <dbReference type="SAM" id="SignalP"/>
    </source>
</evidence>
<dbReference type="OrthoDB" id="948013at2759"/>
<dbReference type="EMBL" id="GL433837">
    <property type="protein sequence ID" value="EFN58808.1"/>
    <property type="molecule type" value="Genomic_DNA"/>
</dbReference>
<dbReference type="AlphaFoldDB" id="E1Z5S7"/>
<evidence type="ECO:0000259" key="3">
    <source>
        <dbReference type="Pfam" id="PF07944"/>
    </source>
</evidence>
<dbReference type="Proteomes" id="UP000008141">
    <property type="component" value="Unassembled WGS sequence"/>
</dbReference>
<feature type="signal peptide" evidence="2">
    <location>
        <begin position="1"/>
        <end position="21"/>
    </location>
</feature>
<proteinExistence type="predicted"/>
<dbReference type="PANTHER" id="PTHR31151">
    <property type="entry name" value="PROLINE-TRNA LIGASE (DUF1680)"/>
    <property type="match status" value="1"/>
</dbReference>
<name>E1Z5S7_CHLVA</name>
<accession>E1Z5S7</accession>
<keyword evidence="5" id="KW-1185">Reference proteome</keyword>
<evidence type="ECO:0000313" key="4">
    <source>
        <dbReference type="EMBL" id="EFN58808.1"/>
    </source>
</evidence>
<dbReference type="SUPFAM" id="SSF48208">
    <property type="entry name" value="Six-hairpin glycosidases"/>
    <property type="match status" value="1"/>
</dbReference>